<feature type="binding site" evidence="2">
    <location>
        <position position="78"/>
    </location>
    <ligand>
        <name>a divalent metal cation</name>
        <dbReference type="ChEBI" id="CHEBI:60240"/>
        <label>1</label>
    </ligand>
</feature>
<dbReference type="SUPFAM" id="SSF102705">
    <property type="entry name" value="NIF3 (NGG1p interacting factor 3)-like"/>
    <property type="match status" value="1"/>
</dbReference>
<proteinExistence type="inferred from homology"/>
<dbReference type="FunFam" id="3.40.1390.30:FF:000001">
    <property type="entry name" value="GTP cyclohydrolase 1 type 2"/>
    <property type="match status" value="1"/>
</dbReference>
<evidence type="ECO:0000256" key="1">
    <source>
        <dbReference type="ARBA" id="ARBA00006964"/>
    </source>
</evidence>
<dbReference type="GO" id="GO:0005739">
    <property type="term" value="C:mitochondrion"/>
    <property type="evidence" value="ECO:0007669"/>
    <property type="project" value="TreeGrafter"/>
</dbReference>
<comment type="similarity">
    <text evidence="1">Belongs to the GTP cyclohydrolase I type 2/NIF3 family.</text>
</comment>
<dbReference type="InterPro" id="IPR002678">
    <property type="entry name" value="DUF34/NIF3"/>
</dbReference>
<dbReference type="PANTHER" id="PTHR13799">
    <property type="entry name" value="NGG1 INTERACTING FACTOR 3"/>
    <property type="match status" value="1"/>
</dbReference>
<dbReference type="GO" id="GO:0046872">
    <property type="term" value="F:metal ion binding"/>
    <property type="evidence" value="ECO:0007669"/>
    <property type="project" value="UniProtKB-KW"/>
</dbReference>
<name>A0AAD6HT54_9EURO</name>
<evidence type="ECO:0000313" key="4">
    <source>
        <dbReference type="Proteomes" id="UP001215712"/>
    </source>
</evidence>
<evidence type="ECO:0000256" key="2">
    <source>
        <dbReference type="PIRSR" id="PIRSR602678-1"/>
    </source>
</evidence>
<comment type="caution">
    <text evidence="3">The sequence shown here is derived from an EMBL/GenBank/DDBJ whole genome shotgun (WGS) entry which is preliminary data.</text>
</comment>
<dbReference type="EMBL" id="JAQJAN010000003">
    <property type="protein sequence ID" value="KAJ5733952.1"/>
    <property type="molecule type" value="Genomic_DNA"/>
</dbReference>
<accession>A0AAD6HT54</accession>
<dbReference type="NCBIfam" id="TIGR00486">
    <property type="entry name" value="YbgI_SA1388"/>
    <property type="match status" value="1"/>
</dbReference>
<protein>
    <recommendedName>
        <fullName evidence="5">NGG1 interacting factor Nif3</fullName>
    </recommendedName>
</protein>
<sequence>MSSTPACSPFTRAVVSSMRKLYPEALADKSFDNTGLLLEAPFEPSRRQKNSVLLAIDLTTAVADEAIRRQDSTIVAYHPIIFRGLKSITLDDTQQRSLLRLAQHGISVYSPHTAVDTVPGGMADWLCDVVTGTFKSDAPKRTLKTCQSKLYSEPTYPHAEFVPTAASANVSQQIPHSRSTIHPSPPASIPEGFESAGAGRLVTFNEPQPLTVLIDHIAGGVGLPGGIPIATPQGKSVNDIKIRTVGMCPGSGSGVLLRGGQIPDLLFTGEMSHHEALAATEKGSVVISLAHSNSERGYLRAVMQNQLLREVSQTWQDERKAALQAIQDNAKQGGAATTSSSEDVYQDASVEVSVSEADRDPYGIMVWRN</sequence>
<dbReference type="PANTHER" id="PTHR13799:SF13">
    <property type="entry name" value="NIF3-LIKE PROTEIN 1"/>
    <property type="match status" value="1"/>
</dbReference>
<dbReference type="Pfam" id="PF01784">
    <property type="entry name" value="DUF34_NIF3"/>
    <property type="match status" value="1"/>
</dbReference>
<reference evidence="3" key="1">
    <citation type="journal article" date="2023" name="IMA Fungus">
        <title>Comparative genomic study of the Penicillium genus elucidates a diverse pangenome and 15 lateral gene transfer events.</title>
        <authorList>
            <person name="Petersen C."/>
            <person name="Sorensen T."/>
            <person name="Nielsen M.R."/>
            <person name="Sondergaard T.E."/>
            <person name="Sorensen J.L."/>
            <person name="Fitzpatrick D.A."/>
            <person name="Frisvad J.C."/>
            <person name="Nielsen K.L."/>
        </authorList>
    </citation>
    <scope>NUCLEOTIDE SEQUENCE</scope>
    <source>
        <strain evidence="3">IBT 17514</strain>
    </source>
</reference>
<evidence type="ECO:0008006" key="5">
    <source>
        <dbReference type="Google" id="ProtNLM"/>
    </source>
</evidence>
<feature type="binding site" evidence="2">
    <location>
        <position position="295"/>
    </location>
    <ligand>
        <name>a divalent metal cation</name>
        <dbReference type="ChEBI" id="CHEBI:60240"/>
        <label>1</label>
    </ligand>
</feature>
<dbReference type="AlphaFoldDB" id="A0AAD6HT54"/>
<dbReference type="InterPro" id="IPR036069">
    <property type="entry name" value="DUF34/NIF3_sf"/>
</dbReference>
<dbReference type="FunFam" id="3.40.1390.30:FF:000008">
    <property type="entry name" value="NGG1 interacting factor Nif3"/>
    <property type="match status" value="1"/>
</dbReference>
<dbReference type="Proteomes" id="UP001215712">
    <property type="component" value="Unassembled WGS sequence"/>
</dbReference>
<feature type="binding site" evidence="2">
    <location>
        <position position="116"/>
    </location>
    <ligand>
        <name>a divalent metal cation</name>
        <dbReference type="ChEBI" id="CHEBI:60240"/>
        <label>1</label>
    </ligand>
</feature>
<gene>
    <name evidence="3" type="ORF">N7493_002738</name>
</gene>
<keyword evidence="4" id="KW-1185">Reference proteome</keyword>
<evidence type="ECO:0000313" key="3">
    <source>
        <dbReference type="EMBL" id="KAJ5733952.1"/>
    </source>
</evidence>
<dbReference type="Gene3D" id="3.40.1390.30">
    <property type="entry name" value="NIF3 (NGG1p interacting factor 3)-like"/>
    <property type="match status" value="2"/>
</dbReference>
<reference evidence="3" key="2">
    <citation type="submission" date="2023-01" db="EMBL/GenBank/DDBJ databases">
        <authorList>
            <person name="Petersen C."/>
        </authorList>
    </citation>
    <scope>NUCLEOTIDE SEQUENCE</scope>
    <source>
        <strain evidence="3">IBT 17514</strain>
    </source>
</reference>
<organism evidence="3 4">
    <name type="scientific">Penicillium malachiteum</name>
    <dbReference type="NCBI Taxonomy" id="1324776"/>
    <lineage>
        <taxon>Eukaryota</taxon>
        <taxon>Fungi</taxon>
        <taxon>Dikarya</taxon>
        <taxon>Ascomycota</taxon>
        <taxon>Pezizomycotina</taxon>
        <taxon>Eurotiomycetes</taxon>
        <taxon>Eurotiomycetidae</taxon>
        <taxon>Eurotiales</taxon>
        <taxon>Aspergillaceae</taxon>
        <taxon>Penicillium</taxon>
    </lineage>
</organism>
<feature type="binding site" evidence="2">
    <location>
        <position position="291"/>
    </location>
    <ligand>
        <name>a divalent metal cation</name>
        <dbReference type="ChEBI" id="CHEBI:60240"/>
        <label>1</label>
    </ligand>
</feature>
<keyword evidence="2" id="KW-0479">Metal-binding</keyword>